<keyword evidence="1" id="KW-0812">Transmembrane</keyword>
<feature type="transmembrane region" description="Helical" evidence="1">
    <location>
        <begin position="56"/>
        <end position="74"/>
    </location>
</feature>
<keyword evidence="1" id="KW-1133">Transmembrane helix</keyword>
<dbReference type="Proteomes" id="UP000637980">
    <property type="component" value="Unassembled WGS sequence"/>
</dbReference>
<name>A0ABQ3EUH0_9HYPH</name>
<gene>
    <name evidence="2" type="ORF">GCM10007094_41090</name>
</gene>
<organism evidence="2 3">
    <name type="scientific">Pseudovibrio japonicus</name>
    <dbReference type="NCBI Taxonomy" id="366534"/>
    <lineage>
        <taxon>Bacteria</taxon>
        <taxon>Pseudomonadati</taxon>
        <taxon>Pseudomonadota</taxon>
        <taxon>Alphaproteobacteria</taxon>
        <taxon>Hyphomicrobiales</taxon>
        <taxon>Stappiaceae</taxon>
        <taxon>Pseudovibrio</taxon>
    </lineage>
</organism>
<comment type="caution">
    <text evidence="2">The sequence shown here is derived from an EMBL/GenBank/DDBJ whole genome shotgun (WGS) entry which is preliminary data.</text>
</comment>
<dbReference type="RefSeq" id="WP_189438685.1">
    <property type="nucleotide sequence ID" value="NZ_BMXE01000010.1"/>
</dbReference>
<evidence type="ECO:0000313" key="3">
    <source>
        <dbReference type="Proteomes" id="UP000637980"/>
    </source>
</evidence>
<keyword evidence="3" id="KW-1185">Reference proteome</keyword>
<evidence type="ECO:0000256" key="1">
    <source>
        <dbReference type="SAM" id="Phobius"/>
    </source>
</evidence>
<dbReference type="EMBL" id="BMXE01000010">
    <property type="protein sequence ID" value="GHB47582.1"/>
    <property type="molecule type" value="Genomic_DNA"/>
</dbReference>
<keyword evidence="1" id="KW-0472">Membrane</keyword>
<reference evidence="3" key="1">
    <citation type="journal article" date="2019" name="Int. J. Syst. Evol. Microbiol.">
        <title>The Global Catalogue of Microorganisms (GCM) 10K type strain sequencing project: providing services to taxonomists for standard genome sequencing and annotation.</title>
        <authorList>
            <consortium name="The Broad Institute Genomics Platform"/>
            <consortium name="The Broad Institute Genome Sequencing Center for Infectious Disease"/>
            <person name="Wu L."/>
            <person name="Ma J."/>
        </authorList>
    </citation>
    <scope>NUCLEOTIDE SEQUENCE [LARGE SCALE GENOMIC DNA]</scope>
    <source>
        <strain evidence="3">KCTC 12861</strain>
    </source>
</reference>
<sequence length="82" mass="8823">MFFAKLSVFAAYLCLAFGAWQITLGVLGGSIADFEAVAHRYFGTAASGEAIDRGTMLIGLAIVFGAIWEIYSLLKQINDKSN</sequence>
<evidence type="ECO:0000313" key="2">
    <source>
        <dbReference type="EMBL" id="GHB47582.1"/>
    </source>
</evidence>
<protein>
    <submittedName>
        <fullName evidence="2">Uncharacterized protein</fullName>
    </submittedName>
</protein>
<proteinExistence type="predicted"/>
<accession>A0ABQ3EUH0</accession>